<feature type="domain" description="N-acetyltransferase" evidence="3">
    <location>
        <begin position="3"/>
        <end position="182"/>
    </location>
</feature>
<comment type="caution">
    <text evidence="4">The sequence shown here is derived from an EMBL/GenBank/DDBJ whole genome shotgun (WGS) entry which is preliminary data.</text>
</comment>
<dbReference type="EMBL" id="JAPHNL010000184">
    <property type="protein sequence ID" value="MCX3061330.1"/>
    <property type="molecule type" value="Genomic_DNA"/>
</dbReference>
<proteinExistence type="predicted"/>
<evidence type="ECO:0000256" key="2">
    <source>
        <dbReference type="ARBA" id="ARBA00023315"/>
    </source>
</evidence>
<evidence type="ECO:0000313" key="5">
    <source>
        <dbReference type="Proteomes" id="UP001163064"/>
    </source>
</evidence>
<keyword evidence="2" id="KW-0012">Acyltransferase</keyword>
<evidence type="ECO:0000259" key="3">
    <source>
        <dbReference type="PROSITE" id="PS51186"/>
    </source>
</evidence>
<keyword evidence="5" id="KW-1185">Reference proteome</keyword>
<protein>
    <submittedName>
        <fullName evidence="4">GNAT family N-acetyltransferase</fullName>
    </submittedName>
</protein>
<dbReference type="RefSeq" id="WP_266600607.1">
    <property type="nucleotide sequence ID" value="NZ_JAPHNL010000184.1"/>
</dbReference>
<dbReference type="PANTHER" id="PTHR43420">
    <property type="entry name" value="ACETYLTRANSFERASE"/>
    <property type="match status" value="1"/>
</dbReference>
<gene>
    <name evidence="4" type="ORF">OFY01_16500</name>
</gene>
<dbReference type="PROSITE" id="PS51186">
    <property type="entry name" value="GNAT"/>
    <property type="match status" value="1"/>
</dbReference>
<accession>A0ABT3TZ40</accession>
<dbReference type="InterPro" id="IPR050680">
    <property type="entry name" value="YpeA/RimI_acetyltransf"/>
</dbReference>
<dbReference type="InterPro" id="IPR000182">
    <property type="entry name" value="GNAT_dom"/>
</dbReference>
<organism evidence="4 5">
    <name type="scientific">Streptomyces beihaiensis</name>
    <dbReference type="NCBI Taxonomy" id="2984495"/>
    <lineage>
        <taxon>Bacteria</taxon>
        <taxon>Bacillati</taxon>
        <taxon>Actinomycetota</taxon>
        <taxon>Actinomycetes</taxon>
        <taxon>Kitasatosporales</taxon>
        <taxon>Streptomycetaceae</taxon>
        <taxon>Streptomyces</taxon>
    </lineage>
</organism>
<dbReference type="InterPro" id="IPR016181">
    <property type="entry name" value="Acyl_CoA_acyltransferase"/>
</dbReference>
<dbReference type="Gene3D" id="3.40.630.30">
    <property type="match status" value="1"/>
</dbReference>
<name>A0ABT3TZ40_9ACTN</name>
<sequence length="187" mass="21020">MEYEIRPVRPDEWREVRELRLASLQDPAAPIAFMETYEQALTRPDEFWQARANRSSHGMTALQFVAAARHDGRWLGSVVVLVEEPGAADIFGETVKERQAQLVGVYVRPEARGSGVTRGLFAEATEWALALDGVERVRLFVHEDNERAEKAYRRFGFVPTGHAVANPGEAGKVDREMEFRPDPMGPA</sequence>
<evidence type="ECO:0000313" key="4">
    <source>
        <dbReference type="EMBL" id="MCX3061330.1"/>
    </source>
</evidence>
<dbReference type="PANTHER" id="PTHR43420:SF44">
    <property type="entry name" value="ACETYLTRANSFERASE YPEA"/>
    <property type="match status" value="1"/>
</dbReference>
<reference evidence="4" key="1">
    <citation type="submission" date="2022-10" db="EMBL/GenBank/DDBJ databases">
        <title>Streptomyces beihaiensis sp. nov., a chitin degrading actinobacterium, isolated from shrimp pond soil.</title>
        <authorList>
            <person name="Xie J."/>
            <person name="Shen N."/>
        </authorList>
    </citation>
    <scope>NUCLEOTIDE SEQUENCE</scope>
    <source>
        <strain evidence="4">GXMU-J5</strain>
    </source>
</reference>
<keyword evidence="1" id="KW-0808">Transferase</keyword>
<dbReference type="Proteomes" id="UP001163064">
    <property type="component" value="Unassembled WGS sequence"/>
</dbReference>
<evidence type="ECO:0000256" key="1">
    <source>
        <dbReference type="ARBA" id="ARBA00022679"/>
    </source>
</evidence>
<dbReference type="CDD" id="cd04301">
    <property type="entry name" value="NAT_SF"/>
    <property type="match status" value="1"/>
</dbReference>
<dbReference type="SUPFAM" id="SSF55729">
    <property type="entry name" value="Acyl-CoA N-acyltransferases (Nat)"/>
    <property type="match status" value="1"/>
</dbReference>
<dbReference type="Pfam" id="PF00583">
    <property type="entry name" value="Acetyltransf_1"/>
    <property type="match status" value="1"/>
</dbReference>